<gene>
    <name evidence="2" type="ORF">GTW09_11015</name>
</gene>
<evidence type="ECO:0000313" key="3">
    <source>
        <dbReference type="Proteomes" id="UP000478837"/>
    </source>
</evidence>
<dbReference type="Proteomes" id="UP000478837">
    <property type="component" value="Unassembled WGS sequence"/>
</dbReference>
<evidence type="ECO:0000313" key="2">
    <source>
        <dbReference type="EMBL" id="NDW22054.1"/>
    </source>
</evidence>
<comment type="caution">
    <text evidence="2">The sequence shown here is derived from an EMBL/GenBank/DDBJ whole genome shotgun (WGS) entry which is preliminary data.</text>
</comment>
<protein>
    <submittedName>
        <fullName evidence="2">Thioredoxin</fullName>
    </submittedName>
</protein>
<dbReference type="AlphaFoldDB" id="A0A6L9MUX1"/>
<name>A0A6L9MUX1_9ALTE</name>
<accession>A0A6L9MUX1</accession>
<sequence length="173" mass="18898">MRKGVSWALLVLWAGSLLAAMLVYGQRQLSEFDPDGILLHKSTSVDFDSQLTLLLKSNDIPSASIIHVGASDNCYCETLTTPHQTQLLAKLDESKYQIVDITLDNVRGLGDFLTTVPALIVVDENYQLRYVGPYATGYGCFTGKNLVEQVASYTHQTPYVGAVINSDAVGCFC</sequence>
<feature type="domain" description="DUF6436" evidence="1">
    <location>
        <begin position="58"/>
        <end position="173"/>
    </location>
</feature>
<dbReference type="EMBL" id="JAAAWP010000006">
    <property type="protein sequence ID" value="NDW22054.1"/>
    <property type="molecule type" value="Genomic_DNA"/>
</dbReference>
<proteinExistence type="predicted"/>
<dbReference type="InterPro" id="IPR045494">
    <property type="entry name" value="DUF6436"/>
</dbReference>
<dbReference type="Pfam" id="PF20029">
    <property type="entry name" value="DUF6436"/>
    <property type="match status" value="1"/>
</dbReference>
<evidence type="ECO:0000259" key="1">
    <source>
        <dbReference type="Pfam" id="PF20029"/>
    </source>
</evidence>
<reference evidence="2 3" key="1">
    <citation type="submission" date="2020-01" db="EMBL/GenBank/DDBJ databases">
        <title>Genomes of bacteria type strains.</title>
        <authorList>
            <person name="Chen J."/>
            <person name="Zhu S."/>
            <person name="Yang J."/>
        </authorList>
    </citation>
    <scope>NUCLEOTIDE SEQUENCE [LARGE SCALE GENOMIC DNA]</scope>
    <source>
        <strain evidence="2 3">LMG 22958</strain>
    </source>
</reference>
<organism evidence="2 3">
    <name type="scientific">Alteromonas hispanica</name>
    <dbReference type="NCBI Taxonomy" id="315421"/>
    <lineage>
        <taxon>Bacteria</taxon>
        <taxon>Pseudomonadati</taxon>
        <taxon>Pseudomonadota</taxon>
        <taxon>Gammaproteobacteria</taxon>
        <taxon>Alteromonadales</taxon>
        <taxon>Alteromonadaceae</taxon>
        <taxon>Alteromonas/Salinimonas group</taxon>
        <taxon>Alteromonas</taxon>
    </lineage>
</organism>
<keyword evidence="3" id="KW-1185">Reference proteome</keyword>
<dbReference type="RefSeq" id="WP_163111925.1">
    <property type="nucleotide sequence ID" value="NZ_JAAAWP010000006.1"/>
</dbReference>